<evidence type="ECO:0000313" key="7">
    <source>
        <dbReference type="EMBL" id="MBO0332494.1"/>
    </source>
</evidence>
<feature type="transmembrane region" description="Helical" evidence="6">
    <location>
        <begin position="194"/>
        <end position="219"/>
    </location>
</feature>
<evidence type="ECO:0000256" key="5">
    <source>
        <dbReference type="ARBA" id="ARBA00049660"/>
    </source>
</evidence>
<evidence type="ECO:0000256" key="6">
    <source>
        <dbReference type="SAM" id="Phobius"/>
    </source>
</evidence>
<dbReference type="Pfam" id="PF01226">
    <property type="entry name" value="Form_Nir_trans"/>
    <property type="match status" value="1"/>
</dbReference>
<feature type="transmembrane region" description="Helical" evidence="6">
    <location>
        <begin position="113"/>
        <end position="134"/>
    </location>
</feature>
<feature type="transmembrane region" description="Helical" evidence="6">
    <location>
        <begin position="37"/>
        <end position="59"/>
    </location>
</feature>
<comment type="subcellular location">
    <subcellularLocation>
        <location evidence="1">Membrane</location>
        <topology evidence="1">Multi-pass membrane protein</topology>
    </subcellularLocation>
</comment>
<dbReference type="PANTHER" id="PTHR30520">
    <property type="entry name" value="FORMATE TRANSPORTER-RELATED"/>
    <property type="match status" value="1"/>
</dbReference>
<accession>A0ABS3F1V5</accession>
<proteinExistence type="inferred from homology"/>
<comment type="similarity">
    <text evidence="5">Belongs to the FNT transporter (TC 1.A.16) family.</text>
</comment>
<evidence type="ECO:0000313" key="8">
    <source>
        <dbReference type="Proteomes" id="UP000664761"/>
    </source>
</evidence>
<gene>
    <name evidence="7" type="ORF">J0X12_02635</name>
</gene>
<keyword evidence="8" id="KW-1185">Reference proteome</keyword>
<feature type="transmembrane region" description="Helical" evidence="6">
    <location>
        <begin position="71"/>
        <end position="92"/>
    </location>
</feature>
<dbReference type="PROSITE" id="PS01005">
    <property type="entry name" value="FORMATE_NITRITE_TP_1"/>
    <property type="match status" value="1"/>
</dbReference>
<dbReference type="EMBL" id="JAFLNC010000001">
    <property type="protein sequence ID" value="MBO0332494.1"/>
    <property type="molecule type" value="Genomic_DNA"/>
</dbReference>
<dbReference type="InterPro" id="IPR024002">
    <property type="entry name" value="For/NO2_transpt_CS"/>
</dbReference>
<comment type="caution">
    <text evidence="7">The sequence shown here is derived from an EMBL/GenBank/DDBJ whole genome shotgun (WGS) entry which is preliminary data.</text>
</comment>
<evidence type="ECO:0000256" key="1">
    <source>
        <dbReference type="ARBA" id="ARBA00004141"/>
    </source>
</evidence>
<protein>
    <submittedName>
        <fullName evidence="7">Formate/nitrite transporter family protein</fullName>
    </submittedName>
</protein>
<keyword evidence="2 6" id="KW-0812">Transmembrane</keyword>
<dbReference type="RefSeq" id="WP_207041853.1">
    <property type="nucleotide sequence ID" value="NZ_JAFLNC010000001.1"/>
</dbReference>
<reference evidence="7 8" key="1">
    <citation type="submission" date="2021-03" db="EMBL/GenBank/DDBJ databases">
        <title>Sneathiella sp. CAU 1612 isolated from Kang Won-do.</title>
        <authorList>
            <person name="Kim W."/>
        </authorList>
    </citation>
    <scope>NUCLEOTIDE SEQUENCE [LARGE SCALE GENOMIC DNA]</scope>
    <source>
        <strain evidence="7 8">CAU 1612</strain>
    </source>
</reference>
<feature type="transmembrane region" description="Helical" evidence="6">
    <location>
        <begin position="166"/>
        <end position="187"/>
    </location>
</feature>
<evidence type="ECO:0000256" key="2">
    <source>
        <dbReference type="ARBA" id="ARBA00022692"/>
    </source>
</evidence>
<name>A0ABS3F1V5_9PROT</name>
<evidence type="ECO:0000256" key="3">
    <source>
        <dbReference type="ARBA" id="ARBA00022989"/>
    </source>
</evidence>
<dbReference type="Gene3D" id="1.20.1080.10">
    <property type="entry name" value="Glycerol uptake facilitator protein"/>
    <property type="match status" value="1"/>
</dbReference>
<dbReference type="Proteomes" id="UP000664761">
    <property type="component" value="Unassembled WGS sequence"/>
</dbReference>
<dbReference type="InterPro" id="IPR023271">
    <property type="entry name" value="Aquaporin-like"/>
</dbReference>
<dbReference type="PANTHER" id="PTHR30520:SF6">
    <property type="entry name" value="FORMATE_NITRATE FAMILY TRANSPORTER (EUROFUNG)"/>
    <property type="match status" value="1"/>
</dbReference>
<dbReference type="InterPro" id="IPR000292">
    <property type="entry name" value="For/NO2_transpt"/>
</dbReference>
<keyword evidence="4 6" id="KW-0472">Membrane</keyword>
<evidence type="ECO:0000256" key="4">
    <source>
        <dbReference type="ARBA" id="ARBA00023136"/>
    </source>
</evidence>
<organism evidence="7 8">
    <name type="scientific">Sneathiella sedimenti</name>
    <dbReference type="NCBI Taxonomy" id="2816034"/>
    <lineage>
        <taxon>Bacteria</taxon>
        <taxon>Pseudomonadati</taxon>
        <taxon>Pseudomonadota</taxon>
        <taxon>Alphaproteobacteria</taxon>
        <taxon>Sneathiellales</taxon>
        <taxon>Sneathiellaceae</taxon>
        <taxon>Sneathiella</taxon>
    </lineage>
</organism>
<feature type="transmembrane region" description="Helical" evidence="6">
    <location>
        <begin position="239"/>
        <end position="261"/>
    </location>
</feature>
<sequence>MTANPDDLGIDAYSSKDIAARVETSGIAKARLGFTQVLMLAILAGAFIALGGAFYTLVITGSELGYGITRFVGGIAFSLGLILVIVGGAELFTGNNLIVMAWASRKVTHRQLLRNWIIVYIGNFIGALSTAALISLSGVLSMSDGAVAETAIYIANAKLALSWQEAFFRAILCNTLVCLAVWLCFAARGVSGKILAIIFPISGFVALGFEHSVANMYFIPVAFFEGAETISISGFAANLSIVTGGNILGGSALVALVYWLIYLRKAPQA</sequence>
<keyword evidence="3 6" id="KW-1133">Transmembrane helix</keyword>